<dbReference type="PROSITE" id="PS51354">
    <property type="entry name" value="GLUTAREDOXIN_2"/>
    <property type="match status" value="1"/>
</dbReference>
<dbReference type="InterPro" id="IPR036249">
    <property type="entry name" value="Thioredoxin-like_sf"/>
</dbReference>
<comment type="caution">
    <text evidence="1">The sequence shown here is derived from an EMBL/GenBank/DDBJ whole genome shotgun (WGS) entry which is preliminary data.</text>
</comment>
<dbReference type="InParanoid" id="A0A024G329"/>
<reference evidence="1 2" key="1">
    <citation type="submission" date="2012-05" db="EMBL/GenBank/DDBJ databases">
        <title>Recombination and specialization in a pathogen metapopulation.</title>
        <authorList>
            <person name="Gardiner A."/>
            <person name="Kemen E."/>
            <person name="Schultz-Larsen T."/>
            <person name="MacLean D."/>
            <person name="Van Oosterhout C."/>
            <person name="Jones J.D.G."/>
        </authorList>
    </citation>
    <scope>NUCLEOTIDE SEQUENCE [LARGE SCALE GENOMIC DNA]</scope>
    <source>
        <strain evidence="1 2">Ac Nc2</strain>
    </source>
</reference>
<name>A0A024G329_9STRA</name>
<dbReference type="AlphaFoldDB" id="A0A024G329"/>
<evidence type="ECO:0000313" key="1">
    <source>
        <dbReference type="EMBL" id="CCI41175.1"/>
    </source>
</evidence>
<dbReference type="Gene3D" id="3.40.30.10">
    <property type="entry name" value="Glutaredoxin"/>
    <property type="match status" value="1"/>
</dbReference>
<keyword evidence="2" id="KW-1185">Reference proteome</keyword>
<proteinExistence type="predicted"/>
<protein>
    <submittedName>
        <fullName evidence="1">Uncharacterized protein</fullName>
    </submittedName>
</protein>
<dbReference type="Proteomes" id="UP000053237">
    <property type="component" value="Unassembled WGS sequence"/>
</dbReference>
<gene>
    <name evidence="1" type="ORF">BN9_019590</name>
</gene>
<accession>A0A024G329</accession>
<evidence type="ECO:0000313" key="2">
    <source>
        <dbReference type="Proteomes" id="UP000053237"/>
    </source>
</evidence>
<organism evidence="1 2">
    <name type="scientific">Albugo candida</name>
    <dbReference type="NCBI Taxonomy" id="65357"/>
    <lineage>
        <taxon>Eukaryota</taxon>
        <taxon>Sar</taxon>
        <taxon>Stramenopiles</taxon>
        <taxon>Oomycota</taxon>
        <taxon>Peronosporomycetes</taxon>
        <taxon>Albuginales</taxon>
        <taxon>Albuginaceae</taxon>
        <taxon>Albugo</taxon>
    </lineage>
</organism>
<dbReference type="EMBL" id="CAIX01000016">
    <property type="protein sequence ID" value="CCI41175.1"/>
    <property type="molecule type" value="Genomic_DNA"/>
</dbReference>
<sequence length="118" mass="13651">MSKKCIVLVSSIVIKHEQNSQITRLQQIFRGNKIAHEEIDCALEENRLLRDKFISVSGLRGLYPQVFLQDKETDEIQFIGNFDRIQELNELNDVSAELLQVEKTEDLLSVFMDVEKIA</sequence>
<dbReference type="OrthoDB" id="49680at2759"/>
<dbReference type="SUPFAM" id="SSF52833">
    <property type="entry name" value="Thioredoxin-like"/>
    <property type="match status" value="1"/>
</dbReference>